<dbReference type="Gene3D" id="1.10.1740.10">
    <property type="match status" value="1"/>
</dbReference>
<dbReference type="InterPro" id="IPR039425">
    <property type="entry name" value="RNA_pol_sigma-70-like"/>
</dbReference>
<keyword evidence="9" id="KW-1185">Reference proteome</keyword>
<gene>
    <name evidence="8" type="ORF">N7E81_00230</name>
</gene>
<organism evidence="8 9">
    <name type="scientific">Reichenbachiella carrageenanivorans</name>
    <dbReference type="NCBI Taxonomy" id="2979869"/>
    <lineage>
        <taxon>Bacteria</taxon>
        <taxon>Pseudomonadati</taxon>
        <taxon>Bacteroidota</taxon>
        <taxon>Cytophagia</taxon>
        <taxon>Cytophagales</taxon>
        <taxon>Reichenbachiellaceae</taxon>
        <taxon>Reichenbachiella</taxon>
    </lineage>
</organism>
<feature type="domain" description="RNA polymerase sigma factor 70 region 4 type 2" evidence="7">
    <location>
        <begin position="116"/>
        <end position="166"/>
    </location>
</feature>
<evidence type="ECO:0000256" key="2">
    <source>
        <dbReference type="ARBA" id="ARBA00023015"/>
    </source>
</evidence>
<dbReference type="RefSeq" id="WP_263051268.1">
    <property type="nucleotide sequence ID" value="NZ_CP106735.1"/>
</dbReference>
<dbReference type="PANTHER" id="PTHR43133">
    <property type="entry name" value="RNA POLYMERASE ECF-TYPE SIGMA FACTO"/>
    <property type="match status" value="1"/>
</dbReference>
<evidence type="ECO:0000256" key="1">
    <source>
        <dbReference type="ARBA" id="ARBA00010641"/>
    </source>
</evidence>
<dbReference type="Proteomes" id="UP001062165">
    <property type="component" value="Chromosome"/>
</dbReference>
<evidence type="ECO:0000259" key="6">
    <source>
        <dbReference type="Pfam" id="PF04542"/>
    </source>
</evidence>
<dbReference type="InterPro" id="IPR036388">
    <property type="entry name" value="WH-like_DNA-bd_sf"/>
</dbReference>
<evidence type="ECO:0000259" key="7">
    <source>
        <dbReference type="Pfam" id="PF08281"/>
    </source>
</evidence>
<keyword evidence="3" id="KW-0731">Sigma factor</keyword>
<dbReference type="InterPro" id="IPR014284">
    <property type="entry name" value="RNA_pol_sigma-70_dom"/>
</dbReference>
<keyword evidence="2" id="KW-0805">Transcription regulation</keyword>
<proteinExistence type="inferred from homology"/>
<accession>A0ABY6D056</accession>
<dbReference type="NCBIfam" id="TIGR02937">
    <property type="entry name" value="sigma70-ECF"/>
    <property type="match status" value="1"/>
</dbReference>
<keyword evidence="5" id="KW-0804">Transcription</keyword>
<evidence type="ECO:0000313" key="8">
    <source>
        <dbReference type="EMBL" id="UXX79537.1"/>
    </source>
</evidence>
<dbReference type="InterPro" id="IPR013324">
    <property type="entry name" value="RNA_pol_sigma_r3/r4-like"/>
</dbReference>
<dbReference type="Pfam" id="PF08281">
    <property type="entry name" value="Sigma70_r4_2"/>
    <property type="match status" value="1"/>
</dbReference>
<dbReference type="Gene3D" id="1.10.10.10">
    <property type="entry name" value="Winged helix-like DNA-binding domain superfamily/Winged helix DNA-binding domain"/>
    <property type="match status" value="1"/>
</dbReference>
<evidence type="ECO:0000256" key="3">
    <source>
        <dbReference type="ARBA" id="ARBA00023082"/>
    </source>
</evidence>
<protein>
    <submittedName>
        <fullName evidence="8">Sigma-70 family RNA polymerase sigma factor</fullName>
    </submittedName>
</protein>
<dbReference type="Pfam" id="PF04542">
    <property type="entry name" value="Sigma70_r2"/>
    <property type="match status" value="1"/>
</dbReference>
<dbReference type="PANTHER" id="PTHR43133:SF8">
    <property type="entry name" value="RNA POLYMERASE SIGMA FACTOR HI_1459-RELATED"/>
    <property type="match status" value="1"/>
</dbReference>
<sequence>MLDKTMNHISVCEEQSFTRLHQAHAASLRNFLFYRFGSLEKAKDCAQEAFIRLWNNCSKVSFEKAKSFLFTTANRIFLDDTAHQKVVLKFEKRSDMSEAQSETNPEFLYQVDEFKNQLETVISALPEKQRTVFLMSRIDKMKNQEIADLLEISVKTVEKHITSSLKSIRSELDELNHFSI</sequence>
<evidence type="ECO:0000256" key="4">
    <source>
        <dbReference type="ARBA" id="ARBA00023125"/>
    </source>
</evidence>
<evidence type="ECO:0000256" key="5">
    <source>
        <dbReference type="ARBA" id="ARBA00023163"/>
    </source>
</evidence>
<reference evidence="8" key="1">
    <citation type="submission" date="2022-10" db="EMBL/GenBank/DDBJ databases">
        <title>Comparative genomics and taxonomic characterization of three novel marine species of genus Reichenbachiella exhibiting antioxidant and polysaccharide degradation activities.</title>
        <authorList>
            <person name="Muhammad N."/>
            <person name="Lee Y.-J."/>
            <person name="Ko J."/>
            <person name="Kim S.-G."/>
        </authorList>
    </citation>
    <scope>NUCLEOTIDE SEQUENCE</scope>
    <source>
        <strain evidence="8">Wsw4-B4</strain>
    </source>
</reference>
<dbReference type="SUPFAM" id="SSF88659">
    <property type="entry name" value="Sigma3 and sigma4 domains of RNA polymerase sigma factors"/>
    <property type="match status" value="1"/>
</dbReference>
<dbReference type="CDD" id="cd06171">
    <property type="entry name" value="Sigma70_r4"/>
    <property type="match status" value="1"/>
</dbReference>
<keyword evidence="4" id="KW-0238">DNA-binding</keyword>
<dbReference type="InterPro" id="IPR013249">
    <property type="entry name" value="RNA_pol_sigma70_r4_t2"/>
</dbReference>
<feature type="domain" description="RNA polymerase sigma-70 region 2" evidence="6">
    <location>
        <begin position="21"/>
        <end position="80"/>
    </location>
</feature>
<dbReference type="EMBL" id="CP106735">
    <property type="protein sequence ID" value="UXX79537.1"/>
    <property type="molecule type" value="Genomic_DNA"/>
</dbReference>
<evidence type="ECO:0000313" key="9">
    <source>
        <dbReference type="Proteomes" id="UP001062165"/>
    </source>
</evidence>
<name>A0ABY6D056_9BACT</name>
<dbReference type="SUPFAM" id="SSF88946">
    <property type="entry name" value="Sigma2 domain of RNA polymerase sigma factors"/>
    <property type="match status" value="1"/>
</dbReference>
<dbReference type="InterPro" id="IPR013325">
    <property type="entry name" value="RNA_pol_sigma_r2"/>
</dbReference>
<comment type="similarity">
    <text evidence="1">Belongs to the sigma-70 factor family. ECF subfamily.</text>
</comment>
<dbReference type="InterPro" id="IPR007627">
    <property type="entry name" value="RNA_pol_sigma70_r2"/>
</dbReference>